<dbReference type="Proteomes" id="UP000053558">
    <property type="component" value="Unassembled WGS sequence"/>
</dbReference>
<proteinExistence type="predicted"/>
<dbReference type="EMBL" id="JH711583">
    <property type="protein sequence ID" value="EIW78064.1"/>
    <property type="molecule type" value="Genomic_DNA"/>
</dbReference>
<dbReference type="KEGG" id="cput:CONPUDRAFT_75796"/>
<dbReference type="GeneID" id="19209423"/>
<evidence type="ECO:0000313" key="1">
    <source>
        <dbReference type="EMBL" id="EIW78064.1"/>
    </source>
</evidence>
<organism evidence="1 2">
    <name type="scientific">Coniophora puteana (strain RWD-64-598)</name>
    <name type="common">Brown rot fungus</name>
    <dbReference type="NCBI Taxonomy" id="741705"/>
    <lineage>
        <taxon>Eukaryota</taxon>
        <taxon>Fungi</taxon>
        <taxon>Dikarya</taxon>
        <taxon>Basidiomycota</taxon>
        <taxon>Agaricomycotina</taxon>
        <taxon>Agaricomycetes</taxon>
        <taxon>Agaricomycetidae</taxon>
        <taxon>Boletales</taxon>
        <taxon>Coniophorineae</taxon>
        <taxon>Coniophoraceae</taxon>
        <taxon>Coniophora</taxon>
    </lineage>
</organism>
<comment type="caution">
    <text evidence="1">The sequence shown here is derived from an EMBL/GenBank/DDBJ whole genome shotgun (WGS) entry which is preliminary data.</text>
</comment>
<dbReference type="OrthoDB" id="3052721at2759"/>
<sequence length="472" mass="52730">MVRAGCCMHKDLNCVKGGNTAMMAYWEKAGVKGPIPLPNRDNAAVLRDVEGDEELTEAQLRAVNVTTCGAVKTTNLAGALFNHKDDKKGLQDIHRQFMEQIVETGEATTFPDTSNTRYGSHCEAAAWLITWRQEYRKLLEEVRDNKQKANFSHLEANLYASLDDIPTLTELAVLTLYGNAISSPYMRSVRGSPDINILDLGPFHAQVVQHIKDLIKNVNFLLYPGHSAQATLDGAEWDKPRAIAAVQSSAGTLPHLSGTLTAFLQGALSAWERFSSEFHEDGDIASLSAIERENAWMPATNDVNEGALGAMRVHQIKNPSATMLQFNALTTYKRNDTHAFMQTFTPSQHLFVKEKARQLDSAGIEKKRRRELVEHKAHLAAVNRQRQEKSAQTRKNKKNRLDALELILDERKLETLTGPQLGDQWDLHRRRNEGLPAKSNLGNKANYLLAVKEQVKALREGDQHDDPLSVRA</sequence>
<dbReference type="OMA" id="FWEREYL"/>
<keyword evidence="2" id="KW-1185">Reference proteome</keyword>
<name>A0A5M3MH15_CONPW</name>
<dbReference type="AlphaFoldDB" id="A0A5M3MH15"/>
<dbReference type="RefSeq" id="XP_007771924.1">
    <property type="nucleotide sequence ID" value="XM_007773734.1"/>
</dbReference>
<protein>
    <submittedName>
        <fullName evidence="1">Uncharacterized protein</fullName>
    </submittedName>
</protein>
<gene>
    <name evidence="1" type="ORF">CONPUDRAFT_75796</name>
</gene>
<evidence type="ECO:0000313" key="2">
    <source>
        <dbReference type="Proteomes" id="UP000053558"/>
    </source>
</evidence>
<reference evidence="2" key="1">
    <citation type="journal article" date="2012" name="Science">
        <title>The Paleozoic origin of enzymatic lignin decomposition reconstructed from 31 fungal genomes.</title>
        <authorList>
            <person name="Floudas D."/>
            <person name="Binder M."/>
            <person name="Riley R."/>
            <person name="Barry K."/>
            <person name="Blanchette R.A."/>
            <person name="Henrissat B."/>
            <person name="Martinez A.T."/>
            <person name="Otillar R."/>
            <person name="Spatafora J.W."/>
            <person name="Yadav J.S."/>
            <person name="Aerts A."/>
            <person name="Benoit I."/>
            <person name="Boyd A."/>
            <person name="Carlson A."/>
            <person name="Copeland A."/>
            <person name="Coutinho P.M."/>
            <person name="de Vries R.P."/>
            <person name="Ferreira P."/>
            <person name="Findley K."/>
            <person name="Foster B."/>
            <person name="Gaskell J."/>
            <person name="Glotzer D."/>
            <person name="Gorecki P."/>
            <person name="Heitman J."/>
            <person name="Hesse C."/>
            <person name="Hori C."/>
            <person name="Igarashi K."/>
            <person name="Jurgens J.A."/>
            <person name="Kallen N."/>
            <person name="Kersten P."/>
            <person name="Kohler A."/>
            <person name="Kuees U."/>
            <person name="Kumar T.K.A."/>
            <person name="Kuo A."/>
            <person name="LaButti K."/>
            <person name="Larrondo L.F."/>
            <person name="Lindquist E."/>
            <person name="Ling A."/>
            <person name="Lombard V."/>
            <person name="Lucas S."/>
            <person name="Lundell T."/>
            <person name="Martin R."/>
            <person name="McLaughlin D.J."/>
            <person name="Morgenstern I."/>
            <person name="Morin E."/>
            <person name="Murat C."/>
            <person name="Nagy L.G."/>
            <person name="Nolan M."/>
            <person name="Ohm R.A."/>
            <person name="Patyshakuliyeva A."/>
            <person name="Rokas A."/>
            <person name="Ruiz-Duenas F.J."/>
            <person name="Sabat G."/>
            <person name="Salamov A."/>
            <person name="Samejima M."/>
            <person name="Schmutz J."/>
            <person name="Slot J.C."/>
            <person name="St John F."/>
            <person name="Stenlid J."/>
            <person name="Sun H."/>
            <person name="Sun S."/>
            <person name="Syed K."/>
            <person name="Tsang A."/>
            <person name="Wiebenga A."/>
            <person name="Young D."/>
            <person name="Pisabarro A."/>
            <person name="Eastwood D.C."/>
            <person name="Martin F."/>
            <person name="Cullen D."/>
            <person name="Grigoriev I.V."/>
            <person name="Hibbett D.S."/>
        </authorList>
    </citation>
    <scope>NUCLEOTIDE SEQUENCE [LARGE SCALE GENOMIC DNA]</scope>
    <source>
        <strain evidence="2">RWD-64-598 SS2</strain>
    </source>
</reference>
<accession>A0A5M3MH15</accession>